<evidence type="ECO:0000313" key="4">
    <source>
        <dbReference type="Proteomes" id="UP000243589"/>
    </source>
</evidence>
<dbReference type="InterPro" id="IPR036249">
    <property type="entry name" value="Thioredoxin-like_sf"/>
</dbReference>
<comment type="caution">
    <text evidence="3">The sequence shown here is derived from an EMBL/GenBank/DDBJ whole genome shotgun (WGS) entry which is preliminary data.</text>
</comment>
<gene>
    <name evidence="3" type="ORF">Bravens_00075</name>
</gene>
<protein>
    <submittedName>
        <fullName evidence="3">Thioredoxin 2</fullName>
    </submittedName>
</protein>
<dbReference type="Pfam" id="PF00085">
    <property type="entry name" value="Thioredoxin"/>
    <property type="match status" value="1"/>
</dbReference>
<dbReference type="Gene3D" id="3.40.30.10">
    <property type="entry name" value="Glutaredoxin"/>
    <property type="match status" value="1"/>
</dbReference>
<dbReference type="SUPFAM" id="SSF48452">
    <property type="entry name" value="TPR-like"/>
    <property type="match status" value="1"/>
</dbReference>
<feature type="compositionally biased region" description="Low complexity" evidence="1">
    <location>
        <begin position="45"/>
        <end position="64"/>
    </location>
</feature>
<dbReference type="InterPro" id="IPR011990">
    <property type="entry name" value="TPR-like_helical_dom_sf"/>
</dbReference>
<dbReference type="Pfam" id="PF14561">
    <property type="entry name" value="TPR_20"/>
    <property type="match status" value="1"/>
</dbReference>
<feature type="domain" description="Thioredoxin" evidence="2">
    <location>
        <begin position="76"/>
        <end position="172"/>
    </location>
</feature>
<reference evidence="3 4" key="1">
    <citation type="submission" date="2016-01" db="EMBL/GenBank/DDBJ databases">
        <title>Use of Whole Genome Sequencing to ascertain that Brevibacterium massiliense (Roux, Raoult 2009) is a later heterotypic synonym of Brevibacterium ravenspurgense (Mages 2008).</title>
        <authorList>
            <person name="Bernier A.-M."/>
            <person name="Burdz T."/>
            <person name="Huynh C."/>
            <person name="Pachecho A.L."/>
            <person name="Wiebe D."/>
            <person name="Bonner C."/>
            <person name="Bernard K."/>
        </authorList>
    </citation>
    <scope>NUCLEOTIDE SEQUENCE [LARGE SCALE GENOMIC DNA]</scope>
    <source>
        <strain evidence="3 4">CCUG56047</strain>
    </source>
</reference>
<dbReference type="Proteomes" id="UP000243589">
    <property type="component" value="Unassembled WGS sequence"/>
</dbReference>
<dbReference type="GO" id="GO:0006950">
    <property type="term" value="P:response to stress"/>
    <property type="evidence" value="ECO:0007669"/>
    <property type="project" value="UniProtKB-ARBA"/>
</dbReference>
<dbReference type="PATRIC" id="fig|479117.4.peg.73"/>
<proteinExistence type="predicted"/>
<dbReference type="SUPFAM" id="SSF52833">
    <property type="entry name" value="Thioredoxin-like"/>
    <property type="match status" value="1"/>
</dbReference>
<evidence type="ECO:0000259" key="2">
    <source>
        <dbReference type="Pfam" id="PF00085"/>
    </source>
</evidence>
<dbReference type="RefSeq" id="WP_062019342.1">
    <property type="nucleotide sequence ID" value="NZ_LQQC01000002.1"/>
</dbReference>
<feature type="compositionally biased region" description="Low complexity" evidence="1">
    <location>
        <begin position="21"/>
        <end position="35"/>
    </location>
</feature>
<name>A0A150HC51_9MICO</name>
<dbReference type="EMBL" id="LQQC01000002">
    <property type="protein sequence ID" value="KXZ59605.1"/>
    <property type="molecule type" value="Genomic_DNA"/>
</dbReference>
<dbReference type="Gene3D" id="1.25.40.10">
    <property type="entry name" value="Tetratricopeptide repeat domain"/>
    <property type="match status" value="1"/>
</dbReference>
<organism evidence="3 4">
    <name type="scientific">Brevibacterium ravenspurgense</name>
    <dbReference type="NCBI Taxonomy" id="479117"/>
    <lineage>
        <taxon>Bacteria</taxon>
        <taxon>Bacillati</taxon>
        <taxon>Actinomycetota</taxon>
        <taxon>Actinomycetes</taxon>
        <taxon>Micrococcales</taxon>
        <taxon>Brevibacteriaceae</taxon>
        <taxon>Brevibacterium</taxon>
    </lineage>
</organism>
<feature type="region of interest" description="Disordered" evidence="1">
    <location>
        <begin position="1"/>
        <end position="64"/>
    </location>
</feature>
<sequence length="334" mass="34972">MTIPQQPEHPGHGQQAGGPQAGQPNQPGQPGAQEGLDLSAVRGHGASAASAPGGAAQSSEAPGPNQVEVPALAFEVNEQTFESAARLSMELPVVLVLYSGQQPESQKILPVMQKVIEDQAGRAVLGLVDVATSPAIQQAFQVQALPTVVAVIKGQPVPLFQGMQPEAQIRQLFDQIAQAASQAGLHKTAWVKGAPGQQGPRHPEALEALEAGDLDRAEQVYKNALAESPADDEAKAGIARVGLLRRTRDKDLAAVRQAAADNPSSVDAAIDCADLDVAGGHVEDAFTRLITLIGTTAGDDREKLRVHLLDLFDAVGAEDARVVKARGRLMRALF</sequence>
<dbReference type="CDD" id="cd02956">
    <property type="entry name" value="ybbN"/>
    <property type="match status" value="1"/>
</dbReference>
<evidence type="ECO:0000256" key="1">
    <source>
        <dbReference type="SAM" id="MobiDB-lite"/>
    </source>
</evidence>
<evidence type="ECO:0000313" key="3">
    <source>
        <dbReference type="EMBL" id="KXZ59605.1"/>
    </source>
</evidence>
<dbReference type="InterPro" id="IPR013766">
    <property type="entry name" value="Thioredoxin_domain"/>
</dbReference>
<keyword evidence="4" id="KW-1185">Reference proteome</keyword>
<dbReference type="AlphaFoldDB" id="A0A150HC51"/>
<accession>A0A150HC51</accession>